<evidence type="ECO:0000256" key="4">
    <source>
        <dbReference type="SAM" id="MobiDB-lite"/>
    </source>
</evidence>
<gene>
    <name evidence="5" type="ORF">OKA104_LOCUS32081</name>
</gene>
<dbReference type="InterPro" id="IPR019734">
    <property type="entry name" value="TPR_rpt"/>
</dbReference>
<feature type="region of interest" description="Disordered" evidence="4">
    <location>
        <begin position="390"/>
        <end position="415"/>
    </location>
</feature>
<dbReference type="Pfam" id="PF07719">
    <property type="entry name" value="TPR_2"/>
    <property type="match status" value="1"/>
</dbReference>
<dbReference type="EMBL" id="CAJOAY010003777">
    <property type="protein sequence ID" value="CAF4039530.1"/>
    <property type="molecule type" value="Genomic_DNA"/>
</dbReference>
<reference evidence="5" key="1">
    <citation type="submission" date="2021-02" db="EMBL/GenBank/DDBJ databases">
        <authorList>
            <person name="Nowell W R."/>
        </authorList>
    </citation>
    <scope>NUCLEOTIDE SEQUENCE</scope>
</reference>
<proteinExistence type="predicted"/>
<evidence type="ECO:0000256" key="1">
    <source>
        <dbReference type="ARBA" id="ARBA00022737"/>
    </source>
</evidence>
<dbReference type="SUPFAM" id="SSF48452">
    <property type="entry name" value="TPR-like"/>
    <property type="match status" value="1"/>
</dbReference>
<dbReference type="Gene3D" id="1.25.40.10">
    <property type="entry name" value="Tetratricopeptide repeat domain"/>
    <property type="match status" value="2"/>
</dbReference>
<evidence type="ECO:0000256" key="3">
    <source>
        <dbReference type="PROSITE-ProRule" id="PRU00339"/>
    </source>
</evidence>
<dbReference type="AlphaFoldDB" id="A0A819QYZ4"/>
<evidence type="ECO:0000256" key="2">
    <source>
        <dbReference type="ARBA" id="ARBA00022803"/>
    </source>
</evidence>
<accession>A0A819QYZ4</accession>
<comment type="caution">
    <text evidence="5">The sequence shown here is derived from an EMBL/GenBank/DDBJ whole genome shotgun (WGS) entry which is preliminary data.</text>
</comment>
<dbReference type="InterPro" id="IPR011990">
    <property type="entry name" value="TPR-like_helical_dom_sf"/>
</dbReference>
<keyword evidence="1" id="KW-0677">Repeat</keyword>
<dbReference type="Proteomes" id="UP000663881">
    <property type="component" value="Unassembled WGS sequence"/>
</dbReference>
<dbReference type="PANTHER" id="PTHR45641">
    <property type="entry name" value="TETRATRICOPEPTIDE REPEAT PROTEIN (AFU_ORTHOLOGUE AFUA_6G03870)"/>
    <property type="match status" value="1"/>
</dbReference>
<name>A0A819QYZ4_9BILA</name>
<feature type="repeat" description="TPR" evidence="3">
    <location>
        <begin position="486"/>
        <end position="519"/>
    </location>
</feature>
<dbReference type="InterPro" id="IPR013105">
    <property type="entry name" value="TPR_2"/>
</dbReference>
<keyword evidence="2 3" id="KW-0802">TPR repeat</keyword>
<dbReference type="PANTHER" id="PTHR45641:SF19">
    <property type="entry name" value="NEPHROCYSTIN-3"/>
    <property type="match status" value="1"/>
</dbReference>
<sequence>TIEKLMCATNNSTVTTAGTASGDLNSNHECVTFVWLDLRRETTGTFIGALRSINDCVQTYTDMSTCLDSIRSSNEIIFFISSTSNAEFLAELHDCVNVEAIFILDPDMNTIRGEFPKITGIFNQQEELLRVLRVTLDTFEQLQLEKFTFETDKMFLWWQLWKESITIKNPASNCKNDLVEKARDYYRTNPKRLKIIEEFDKGYRSNDAIRWCFRSIFPSRPLRYALYSRLGELLSSYQFLTTNVSRSIQQQSKQPNHGQLFRGMKLPAELIDMFETHTGQLVCANGFFMCSKMRNVELQSAASPGYRTDLISVLFKIDFDASAHFAEVLLENNSTIIVFDVATSFRVICVNRGPMSIIKLKTAVEDGKKVASQYKENNKGKTLQVLLDELSAPPKPPTPPKIEVRKEPNPVSNSQISEEELQAKAYLERGDIDRAIMAYRRIRPVTVRILKIIGQLSAEEKHDYDTAIECYELALKMQDETDDNLPDTLLRLGICYYRCGKFDLAINCHTRALSLYESVRRRDTASMITCLTTISCSHRARKELTQALDYAQRAWTLCESNESKNDIIVATSLASLASIHHDLTDDAQALRLGTRALGIFERTPSSNLFHIAELLNTLGLIKMNLGDLPESRHYFERALKIYSNKAPLGQSEKVQVEKNLECVLEMQQNTDKLQHYS</sequence>
<dbReference type="SMART" id="SM00028">
    <property type="entry name" value="TPR"/>
    <property type="match status" value="5"/>
</dbReference>
<feature type="non-terminal residue" evidence="5">
    <location>
        <position position="1"/>
    </location>
</feature>
<evidence type="ECO:0000313" key="6">
    <source>
        <dbReference type="Proteomes" id="UP000663881"/>
    </source>
</evidence>
<organism evidence="5 6">
    <name type="scientific">Adineta steineri</name>
    <dbReference type="NCBI Taxonomy" id="433720"/>
    <lineage>
        <taxon>Eukaryota</taxon>
        <taxon>Metazoa</taxon>
        <taxon>Spiralia</taxon>
        <taxon>Gnathifera</taxon>
        <taxon>Rotifera</taxon>
        <taxon>Eurotatoria</taxon>
        <taxon>Bdelloidea</taxon>
        <taxon>Adinetida</taxon>
        <taxon>Adinetidae</taxon>
        <taxon>Adineta</taxon>
    </lineage>
</organism>
<dbReference type="Pfam" id="PF13424">
    <property type="entry name" value="TPR_12"/>
    <property type="match status" value="1"/>
</dbReference>
<protein>
    <submittedName>
        <fullName evidence="5">Uncharacterized protein</fullName>
    </submittedName>
</protein>
<feature type="repeat" description="TPR" evidence="3">
    <location>
        <begin position="612"/>
        <end position="645"/>
    </location>
</feature>
<dbReference type="PROSITE" id="PS50005">
    <property type="entry name" value="TPR"/>
    <property type="match status" value="2"/>
</dbReference>
<evidence type="ECO:0000313" key="5">
    <source>
        <dbReference type="EMBL" id="CAF4039530.1"/>
    </source>
</evidence>